<dbReference type="Proteomes" id="UP001145145">
    <property type="component" value="Unassembled WGS sequence"/>
</dbReference>
<evidence type="ECO:0000313" key="3">
    <source>
        <dbReference type="EMBL" id="GLG90940.1"/>
    </source>
</evidence>
<comment type="caution">
    <text evidence="2">The sequence shown here is derived from an EMBL/GenBank/DDBJ whole genome shotgun (WGS) entry which is preliminary data.</text>
</comment>
<reference evidence="2" key="2">
    <citation type="submission" date="2022-11" db="EMBL/GenBank/DDBJ databases">
        <title>Draft genome sequence of Sellimonas catena strain 12EGH17.</title>
        <authorList>
            <person name="Atsushi H."/>
            <person name="Moriya O."/>
            <person name="Mitsuo S."/>
        </authorList>
    </citation>
    <scope>NUCLEOTIDE SEQUENCE</scope>
    <source>
        <strain evidence="2">12EGH17</strain>
    </source>
</reference>
<keyword evidence="4" id="KW-1185">Reference proteome</keyword>
<proteinExistence type="predicted"/>
<dbReference type="EMBL" id="BSBO01000005">
    <property type="protein sequence ID" value="GLG03552.1"/>
    <property type="molecule type" value="Genomic_DNA"/>
</dbReference>
<keyword evidence="1" id="KW-0812">Transmembrane</keyword>
<dbReference type="EMBL" id="BSCH01000015">
    <property type="protein sequence ID" value="GLG90940.1"/>
    <property type="molecule type" value="Genomic_DNA"/>
</dbReference>
<reference evidence="3" key="4">
    <citation type="submission" date="2022-11" db="EMBL/GenBank/DDBJ databases">
        <title>Draft genome sequence of Sellimonas catena strain 18CBH55.</title>
        <authorList>
            <person name="Hisatomi A."/>
            <person name="Ohkuma M."/>
            <person name="Sakamoto M."/>
        </authorList>
    </citation>
    <scope>NUCLEOTIDE SEQUENCE</scope>
    <source>
        <strain evidence="3">18CBH55</strain>
    </source>
</reference>
<feature type="transmembrane region" description="Helical" evidence="1">
    <location>
        <begin position="191"/>
        <end position="211"/>
    </location>
</feature>
<reference evidence="3" key="3">
    <citation type="submission" date="2022-11" db="EMBL/GenBank/DDBJ databases">
        <title>Draft genome sequence of Sellimonas catena strain 18CBH55.</title>
        <authorList>
            <person name="Atsushi H."/>
            <person name="Moriya O."/>
            <person name="Mitsuo S."/>
        </authorList>
    </citation>
    <scope>NUCLEOTIDE SEQUENCE</scope>
    <source>
        <strain evidence="3">18CBH55</strain>
    </source>
</reference>
<evidence type="ECO:0000313" key="2">
    <source>
        <dbReference type="EMBL" id="GLG03552.1"/>
    </source>
</evidence>
<feature type="transmembrane region" description="Helical" evidence="1">
    <location>
        <begin position="57"/>
        <end position="76"/>
    </location>
</feature>
<feature type="transmembrane region" description="Helical" evidence="1">
    <location>
        <begin position="157"/>
        <end position="179"/>
    </location>
</feature>
<dbReference type="RefSeq" id="WP_087166587.1">
    <property type="nucleotide sequence ID" value="NZ_BSBO01000005.1"/>
</dbReference>
<gene>
    <name evidence="2" type="ORF">Selli1_07260</name>
    <name evidence="3" type="ORF">Selli2_23670</name>
</gene>
<dbReference type="InterPro" id="IPR010374">
    <property type="entry name" value="DUF969"/>
</dbReference>
<organism evidence="2 4">
    <name type="scientific">Sellimonas catena</name>
    <dbReference type="NCBI Taxonomy" id="2994035"/>
    <lineage>
        <taxon>Bacteria</taxon>
        <taxon>Bacillati</taxon>
        <taxon>Bacillota</taxon>
        <taxon>Clostridia</taxon>
        <taxon>Lachnospirales</taxon>
        <taxon>Lachnospiraceae</taxon>
        <taxon>Sellimonas</taxon>
    </lineage>
</organism>
<name>A0A9W6C4N2_9FIRM</name>
<feature type="transmembrane region" description="Helical" evidence="1">
    <location>
        <begin position="7"/>
        <end position="37"/>
    </location>
</feature>
<dbReference type="Proteomes" id="UP001145094">
    <property type="component" value="Unassembled WGS sequence"/>
</dbReference>
<dbReference type="AlphaFoldDB" id="A0A9W6C4N2"/>
<protein>
    <submittedName>
        <fullName evidence="2">Membrane protein</fullName>
    </submittedName>
</protein>
<keyword evidence="1" id="KW-1133">Transmembrane helix</keyword>
<dbReference type="Pfam" id="PF06149">
    <property type="entry name" value="DUF969"/>
    <property type="match status" value="1"/>
</dbReference>
<sequence length="233" mass="24878">MEYIKLIGVLIVVLGFALKLDSILIIFLAAVTTALAGGLGIDGLLETLGTNFVANRSMAIFIMILLVTGVLEANGLREAAADLMRKVKSATAGRLVCAYGILRGFFGAFNVGFGGVAGFIRPVLLPMTEGAIESHGHEPNEEHMEDIKGMASGMENITWFFFQVLFVGGAGGILVQTTLASLGYEVELVELAIAELPIAIIALVVASIYYITKDKKLMKKYYGSSAAKPEKKK</sequence>
<reference evidence="2" key="1">
    <citation type="submission" date="2022-11" db="EMBL/GenBank/DDBJ databases">
        <title>Draft genome sequence of Sellimonas catena strain 12EGH17.</title>
        <authorList>
            <person name="Hisatomi A."/>
            <person name="Ohkuma M."/>
            <person name="Sakamoto M."/>
        </authorList>
    </citation>
    <scope>NUCLEOTIDE SEQUENCE</scope>
    <source>
        <strain evidence="2">12EGH17</strain>
    </source>
</reference>
<keyword evidence="1" id="KW-0472">Membrane</keyword>
<evidence type="ECO:0000313" key="4">
    <source>
        <dbReference type="Proteomes" id="UP001145145"/>
    </source>
</evidence>
<accession>A0A9W6C4N2</accession>
<reference evidence="2 4" key="5">
    <citation type="journal article" date="2023" name="Int. J. Syst. Evol. Microbiol.">
        <title>Sellimonas catena sp. nov., isolated from human faeces.</title>
        <authorList>
            <person name="Hisatomi A."/>
            <person name="Ohkuma M."/>
            <person name="Sakamoto M."/>
        </authorList>
    </citation>
    <scope>NUCLEOTIDE SEQUENCE [LARGE SCALE GENOMIC DNA]</scope>
    <source>
        <strain evidence="2 4">12EGH17</strain>
        <strain evidence="3">18CBH55</strain>
    </source>
</reference>
<evidence type="ECO:0000256" key="1">
    <source>
        <dbReference type="SAM" id="Phobius"/>
    </source>
</evidence>